<accession>A0AA35UWR8</accession>
<evidence type="ECO:0000313" key="2">
    <source>
        <dbReference type="Proteomes" id="UP001158598"/>
    </source>
</evidence>
<sequence>MNNHGTVFLLPNQRLCLIDAQKTNLITFYIMQWSILAKDNPSIHSRRNGLEFTNSHVDKFIVRDYVKQ</sequence>
<evidence type="ECO:0000313" key="1">
    <source>
        <dbReference type="EMBL" id="CAI8723721.1"/>
    </source>
</evidence>
<name>A0AA35UWR8_METCP</name>
<dbReference type="Proteomes" id="UP001158598">
    <property type="component" value="Chromosome"/>
</dbReference>
<reference evidence="1" key="1">
    <citation type="submission" date="2023-03" db="EMBL/GenBank/DDBJ databases">
        <authorList>
            <person name="Pearce D."/>
        </authorList>
    </citation>
    <scope>NUCLEOTIDE SEQUENCE</scope>
    <source>
        <strain evidence="1">Mc</strain>
    </source>
</reference>
<organism evidence="1 2">
    <name type="scientific">Methylococcus capsulatus</name>
    <dbReference type="NCBI Taxonomy" id="414"/>
    <lineage>
        <taxon>Bacteria</taxon>
        <taxon>Pseudomonadati</taxon>
        <taxon>Pseudomonadota</taxon>
        <taxon>Gammaproteobacteria</taxon>
        <taxon>Methylococcales</taxon>
        <taxon>Methylococcaceae</taxon>
        <taxon>Methylococcus</taxon>
    </lineage>
</organism>
<dbReference type="EMBL" id="OX458332">
    <property type="protein sequence ID" value="CAI8723721.1"/>
    <property type="molecule type" value="Genomic_DNA"/>
</dbReference>
<proteinExistence type="predicted"/>
<gene>
    <name evidence="1" type="ORF">MCNOR_0142</name>
</gene>
<protein>
    <submittedName>
        <fullName evidence="1">Uncharacterized protein</fullName>
    </submittedName>
</protein>
<dbReference type="AlphaFoldDB" id="A0AA35UWR8"/>